<feature type="chain" id="PRO_5013312056" evidence="1">
    <location>
        <begin position="22"/>
        <end position="288"/>
    </location>
</feature>
<sequence length="288" mass="30312">MYRIRAALGTAVLFVVFSTSADQTDNCTATDDETIYMSKLLTAYNAAATENTDPEVKAAKLRIAAALTKDQEQKQKFLPLAMLFDECARRQARNSLRAAQTVGTALADLAFAGGVATATRALAKLQIAGVTAYDANTPAARRDPIYPVNTATGLATKLCRPTEASTSPTAKAETTDEKAWQLVYHIVKPETSALRANKAATVGKATLCLSDDGTCKDGANNGAVYSVQAGTVFTVAENAAEPKHGHNSAPARKETIWHAQSAEEAQLAAKLDADAHTAIAVQTSNVPG</sequence>
<dbReference type="VEuPathDB" id="TriTrypDB:Tb427_000492100"/>
<feature type="signal peptide" evidence="1">
    <location>
        <begin position="1"/>
        <end position="21"/>
    </location>
</feature>
<proteinExistence type="predicted"/>
<dbReference type="EMBL" id="KX701649">
    <property type="protein sequence ID" value="APD75605.1"/>
    <property type="molecule type" value="Genomic_DNA"/>
</dbReference>
<reference evidence="2" key="1">
    <citation type="submission" date="2016-08" db="EMBL/GenBank/DDBJ databases">
        <title>VSG repertoire of Trypanosoma brucei EATRO 1125.</title>
        <authorList>
            <person name="Cross G.A."/>
        </authorList>
    </citation>
    <scope>NUCLEOTIDE SEQUENCE</scope>
    <source>
        <strain evidence="2">EATRO 1125</strain>
    </source>
</reference>
<keyword evidence="1" id="KW-0732">Signal</keyword>
<protein>
    <submittedName>
        <fullName evidence="2">Variant surface glycoprotein 1125.5538</fullName>
    </submittedName>
</protein>
<organism evidence="2">
    <name type="scientific">Trypanosoma brucei</name>
    <dbReference type="NCBI Taxonomy" id="5691"/>
    <lineage>
        <taxon>Eukaryota</taxon>
        <taxon>Discoba</taxon>
        <taxon>Euglenozoa</taxon>
        <taxon>Kinetoplastea</taxon>
        <taxon>Metakinetoplastina</taxon>
        <taxon>Trypanosomatida</taxon>
        <taxon>Trypanosomatidae</taxon>
        <taxon>Trypanosoma</taxon>
    </lineage>
</organism>
<dbReference type="AlphaFoldDB" id="A0A1J0RCD9"/>
<accession>A0A1J0RCD9</accession>
<name>A0A1J0RCD9_9TRYP</name>
<evidence type="ECO:0000313" key="2">
    <source>
        <dbReference type="EMBL" id="APD75605.1"/>
    </source>
</evidence>
<evidence type="ECO:0000256" key="1">
    <source>
        <dbReference type="SAM" id="SignalP"/>
    </source>
</evidence>